<gene>
    <name evidence="10" type="ORF">IWX46DRAFT_644737</name>
</gene>
<sequence length="496" mass="53754">MATSGFPMPGAWPSSPSTEAAVELCSEGFNEISVSPSQAMEQSDDITQRLSPTQEEATARNTVSTGRPRAAHAYTSHSVAEAAQVTREQPQAGHVSPDWAAFRFPRFLLDNINRLEIENPSNAQKELLRAVDTGRSNFLVASEPSIDRSIGVCMSALSFAHKRHNRAGRIETCRPVPTVIILCPSQEKAARVYGILKALALKGPISTAMAIGGTSWGAQREQLQAGCDVLVGTPGRLVEIVFEGGHPIMDTDLLIMDGVRTLLGDLFTRQIKSLWDHAEESFLVSTRASPLDLTPMGRINMTFHGKPRPTTDFETSRKIFGVINNISGKVIIFANNSAQVDDLQSLLRGIQGLVVLRGSPRAQSEYEEACRACENGNTIITTDSAAKGITIPGVECVIHAHLPPPASNLEYSPPLVRLIKRIHRIAQSEFAGSSVAFYSQRVQHLFIKLAHHLVRSGQQEETRSALLNRLRQGESITPVHPAPAPSSSNSRSNGGA</sequence>
<keyword evidence="2" id="KW-0547">Nucleotide-binding</keyword>
<evidence type="ECO:0000256" key="3">
    <source>
        <dbReference type="ARBA" id="ARBA00022801"/>
    </source>
</evidence>
<dbReference type="PROSITE" id="PS51194">
    <property type="entry name" value="HELICASE_CTER"/>
    <property type="match status" value="1"/>
</dbReference>
<evidence type="ECO:0000259" key="9">
    <source>
        <dbReference type="PROSITE" id="PS51194"/>
    </source>
</evidence>
<keyword evidence="3 10" id="KW-0378">Hydrolase</keyword>
<keyword evidence="5" id="KW-0067">ATP-binding</keyword>
<dbReference type="InterPro" id="IPR011545">
    <property type="entry name" value="DEAD/DEAH_box_helicase_dom"/>
</dbReference>
<evidence type="ECO:0000256" key="5">
    <source>
        <dbReference type="ARBA" id="ARBA00022840"/>
    </source>
</evidence>
<evidence type="ECO:0000256" key="4">
    <source>
        <dbReference type="ARBA" id="ARBA00022806"/>
    </source>
</evidence>
<protein>
    <recommendedName>
        <fullName evidence="1">RNA helicase</fullName>
        <ecNumber evidence="1">3.6.4.13</ecNumber>
    </recommendedName>
</protein>
<feature type="region of interest" description="Disordered" evidence="8">
    <location>
        <begin position="36"/>
        <end position="94"/>
    </location>
</feature>
<dbReference type="EMBL" id="JBBPDW010000050">
    <property type="protein sequence ID" value="KAK7532642.1"/>
    <property type="molecule type" value="Genomic_DNA"/>
</dbReference>
<evidence type="ECO:0000256" key="2">
    <source>
        <dbReference type="ARBA" id="ARBA00022741"/>
    </source>
</evidence>
<evidence type="ECO:0000256" key="7">
    <source>
        <dbReference type="ARBA" id="ARBA00047984"/>
    </source>
</evidence>
<reference evidence="10 11" key="1">
    <citation type="submission" date="2024-04" db="EMBL/GenBank/DDBJ databases">
        <title>Phyllosticta paracitricarpa is synonymous to the EU quarantine fungus P. citricarpa based on phylogenomic analyses.</title>
        <authorList>
            <consortium name="Lawrence Berkeley National Laboratory"/>
            <person name="Van Ingen-Buijs V.A."/>
            <person name="Van Westerhoven A.C."/>
            <person name="Haridas S."/>
            <person name="Skiadas P."/>
            <person name="Martin F."/>
            <person name="Groenewald J.Z."/>
            <person name="Crous P.W."/>
            <person name="Seidl M.F."/>
        </authorList>
    </citation>
    <scope>NUCLEOTIDE SEQUENCE [LARGE SCALE GENOMIC DNA]</scope>
    <source>
        <strain evidence="10 11">CBS 122670</strain>
    </source>
</reference>
<dbReference type="SUPFAM" id="SSF52540">
    <property type="entry name" value="P-loop containing nucleoside triphosphate hydrolases"/>
    <property type="match status" value="1"/>
</dbReference>
<comment type="caution">
    <text evidence="10">The sequence shown here is derived from an EMBL/GenBank/DDBJ whole genome shotgun (WGS) entry which is preliminary data.</text>
</comment>
<evidence type="ECO:0000313" key="10">
    <source>
        <dbReference type="EMBL" id="KAK7532642.1"/>
    </source>
</evidence>
<dbReference type="PANTHER" id="PTHR47960">
    <property type="entry name" value="DEAD-BOX ATP-DEPENDENT RNA HELICASE 50"/>
    <property type="match status" value="1"/>
</dbReference>
<evidence type="ECO:0000256" key="8">
    <source>
        <dbReference type="SAM" id="MobiDB-lite"/>
    </source>
</evidence>
<keyword evidence="4" id="KW-0347">Helicase</keyword>
<feature type="compositionally biased region" description="Low complexity" evidence="8">
    <location>
        <begin position="485"/>
        <end position="496"/>
    </location>
</feature>
<dbReference type="GO" id="GO:0016787">
    <property type="term" value="F:hydrolase activity"/>
    <property type="evidence" value="ECO:0007669"/>
    <property type="project" value="UniProtKB-KW"/>
</dbReference>
<organism evidence="10 11">
    <name type="scientific">Phyllosticta citricarpa</name>
    <dbReference type="NCBI Taxonomy" id="55181"/>
    <lineage>
        <taxon>Eukaryota</taxon>
        <taxon>Fungi</taxon>
        <taxon>Dikarya</taxon>
        <taxon>Ascomycota</taxon>
        <taxon>Pezizomycotina</taxon>
        <taxon>Dothideomycetes</taxon>
        <taxon>Dothideomycetes incertae sedis</taxon>
        <taxon>Botryosphaeriales</taxon>
        <taxon>Phyllostictaceae</taxon>
        <taxon>Phyllosticta</taxon>
    </lineage>
</organism>
<dbReference type="InterPro" id="IPR001650">
    <property type="entry name" value="Helicase_C-like"/>
</dbReference>
<feature type="compositionally biased region" description="Polar residues" evidence="8">
    <location>
        <begin position="48"/>
        <end position="65"/>
    </location>
</feature>
<feature type="domain" description="Helicase C-terminal" evidence="9">
    <location>
        <begin position="318"/>
        <end position="492"/>
    </location>
</feature>
<proteinExistence type="predicted"/>
<feature type="region of interest" description="Disordered" evidence="8">
    <location>
        <begin position="473"/>
        <end position="496"/>
    </location>
</feature>
<dbReference type="Proteomes" id="UP001365128">
    <property type="component" value="Unassembled WGS sequence"/>
</dbReference>
<dbReference type="EC" id="3.6.4.13" evidence="1"/>
<evidence type="ECO:0000313" key="11">
    <source>
        <dbReference type="Proteomes" id="UP001365128"/>
    </source>
</evidence>
<dbReference type="Pfam" id="PF00271">
    <property type="entry name" value="Helicase_C"/>
    <property type="match status" value="1"/>
</dbReference>
<keyword evidence="11" id="KW-1185">Reference proteome</keyword>
<evidence type="ECO:0000256" key="6">
    <source>
        <dbReference type="ARBA" id="ARBA00022884"/>
    </source>
</evidence>
<comment type="catalytic activity">
    <reaction evidence="7">
        <text>ATP + H2O = ADP + phosphate + H(+)</text>
        <dbReference type="Rhea" id="RHEA:13065"/>
        <dbReference type="ChEBI" id="CHEBI:15377"/>
        <dbReference type="ChEBI" id="CHEBI:15378"/>
        <dbReference type="ChEBI" id="CHEBI:30616"/>
        <dbReference type="ChEBI" id="CHEBI:43474"/>
        <dbReference type="ChEBI" id="CHEBI:456216"/>
        <dbReference type="EC" id="3.6.4.13"/>
    </reaction>
</comment>
<accession>A0ABR1LBL8</accession>
<dbReference type="Gene3D" id="3.40.50.300">
    <property type="entry name" value="P-loop containing nucleotide triphosphate hydrolases"/>
    <property type="match status" value="2"/>
</dbReference>
<evidence type="ECO:0000256" key="1">
    <source>
        <dbReference type="ARBA" id="ARBA00012552"/>
    </source>
</evidence>
<keyword evidence="6" id="KW-0694">RNA-binding</keyword>
<dbReference type="InterPro" id="IPR027417">
    <property type="entry name" value="P-loop_NTPase"/>
</dbReference>
<name>A0ABR1LBL8_9PEZI</name>
<dbReference type="Pfam" id="PF00270">
    <property type="entry name" value="DEAD"/>
    <property type="match status" value="1"/>
</dbReference>